<dbReference type="PANTHER" id="PTHR43132:SF2">
    <property type="entry name" value="ARSENICAL RESISTANCE OPERON REPRESSOR ARSR-RELATED"/>
    <property type="match status" value="1"/>
</dbReference>
<dbReference type="InterPro" id="IPR051011">
    <property type="entry name" value="Metal_resp_trans_reg"/>
</dbReference>
<dbReference type="GO" id="GO:0003677">
    <property type="term" value="F:DNA binding"/>
    <property type="evidence" value="ECO:0007669"/>
    <property type="project" value="UniProtKB-KW"/>
</dbReference>
<organism evidence="5 6">
    <name type="scientific">Candidatus Amunia macphersoniae</name>
    <dbReference type="NCBI Taxonomy" id="3127014"/>
    <lineage>
        <taxon>Bacteria</taxon>
        <taxon>Bacillati</taxon>
        <taxon>Candidatus Dormiibacterota</taxon>
        <taxon>Candidatus Dormibacteria</taxon>
        <taxon>Candidatus Aeolococcales</taxon>
        <taxon>Candidatus Aeolococcaceae</taxon>
        <taxon>Candidatus Amunia</taxon>
    </lineage>
</organism>
<evidence type="ECO:0000313" key="6">
    <source>
        <dbReference type="Proteomes" id="UP000614410"/>
    </source>
</evidence>
<evidence type="ECO:0000313" key="5">
    <source>
        <dbReference type="EMBL" id="MBJ7608687.1"/>
    </source>
</evidence>
<proteinExistence type="predicted"/>
<feature type="domain" description="HTH arsR-type" evidence="4">
    <location>
        <begin position="23"/>
        <end position="117"/>
    </location>
</feature>
<gene>
    <name evidence="5" type="ORF">JF887_04545</name>
</gene>
<dbReference type="SUPFAM" id="SSF46785">
    <property type="entry name" value="Winged helix' DNA-binding domain"/>
    <property type="match status" value="1"/>
</dbReference>
<keyword evidence="2" id="KW-0238">DNA-binding</keyword>
<reference evidence="5 6" key="1">
    <citation type="submission" date="2020-10" db="EMBL/GenBank/DDBJ databases">
        <title>Ca. Dormibacterota MAGs.</title>
        <authorList>
            <person name="Montgomery K."/>
        </authorList>
    </citation>
    <scope>NUCLEOTIDE SEQUENCE [LARGE SCALE GENOMIC DNA]</scope>
    <source>
        <strain evidence="5">Mitchell_Peninsula_5</strain>
    </source>
</reference>
<dbReference type="SMART" id="SM00418">
    <property type="entry name" value="HTH_ARSR"/>
    <property type="match status" value="1"/>
</dbReference>
<dbReference type="Pfam" id="PF12840">
    <property type="entry name" value="HTH_20"/>
    <property type="match status" value="1"/>
</dbReference>
<dbReference type="AlphaFoldDB" id="A0A934KP66"/>
<accession>A0A934KP66</accession>
<dbReference type="PRINTS" id="PR00778">
    <property type="entry name" value="HTHARSR"/>
</dbReference>
<keyword evidence="1" id="KW-0805">Transcription regulation</keyword>
<dbReference type="InterPro" id="IPR036388">
    <property type="entry name" value="WH-like_DNA-bd_sf"/>
</dbReference>
<name>A0A934KP66_9BACT</name>
<comment type="caution">
    <text evidence="5">The sequence shown here is derived from an EMBL/GenBank/DDBJ whole genome shotgun (WGS) entry which is preliminary data.</text>
</comment>
<evidence type="ECO:0000256" key="2">
    <source>
        <dbReference type="ARBA" id="ARBA00023125"/>
    </source>
</evidence>
<dbReference type="PANTHER" id="PTHR43132">
    <property type="entry name" value="ARSENICAL RESISTANCE OPERON REPRESSOR ARSR-RELATED"/>
    <property type="match status" value="1"/>
</dbReference>
<dbReference type="NCBIfam" id="NF033788">
    <property type="entry name" value="HTH_metalloreg"/>
    <property type="match status" value="1"/>
</dbReference>
<protein>
    <submittedName>
        <fullName evidence="5">Helix-turn-helix transcriptional regulator</fullName>
    </submittedName>
</protein>
<dbReference type="Gene3D" id="1.10.10.10">
    <property type="entry name" value="Winged helix-like DNA-binding domain superfamily/Winged helix DNA-binding domain"/>
    <property type="match status" value="1"/>
</dbReference>
<dbReference type="InterPro" id="IPR001845">
    <property type="entry name" value="HTH_ArsR_DNA-bd_dom"/>
</dbReference>
<dbReference type="GO" id="GO:0003700">
    <property type="term" value="F:DNA-binding transcription factor activity"/>
    <property type="evidence" value="ECO:0007669"/>
    <property type="project" value="InterPro"/>
</dbReference>
<dbReference type="InterPro" id="IPR011991">
    <property type="entry name" value="ArsR-like_HTH"/>
</dbReference>
<evidence type="ECO:0000256" key="3">
    <source>
        <dbReference type="ARBA" id="ARBA00023163"/>
    </source>
</evidence>
<keyword evidence="3" id="KW-0804">Transcription</keyword>
<sequence length="136" mass="14940">MQVPARASDPARRPARRAIPGSIAAGVSDLSVAFEGLANPTRLLIVENLAGTAEMRVSELAELCMVSQPRMSWHLRILRRAEIIRTRRDGREVFCRLDRDAIAQHLRAFVGLVSARPDSSNDAITQSLQPVNEGIS</sequence>
<dbReference type="InterPro" id="IPR036390">
    <property type="entry name" value="WH_DNA-bd_sf"/>
</dbReference>
<dbReference type="EMBL" id="JAEKNN010000023">
    <property type="protein sequence ID" value="MBJ7608687.1"/>
    <property type="molecule type" value="Genomic_DNA"/>
</dbReference>
<dbReference type="Proteomes" id="UP000614410">
    <property type="component" value="Unassembled WGS sequence"/>
</dbReference>
<evidence type="ECO:0000256" key="1">
    <source>
        <dbReference type="ARBA" id="ARBA00023015"/>
    </source>
</evidence>
<dbReference type="CDD" id="cd00090">
    <property type="entry name" value="HTH_ARSR"/>
    <property type="match status" value="1"/>
</dbReference>
<evidence type="ECO:0000259" key="4">
    <source>
        <dbReference type="PROSITE" id="PS50987"/>
    </source>
</evidence>
<dbReference type="PROSITE" id="PS50987">
    <property type="entry name" value="HTH_ARSR_2"/>
    <property type="match status" value="1"/>
</dbReference>